<accession>A0ABT9IK82</accession>
<evidence type="ECO:0000313" key="2">
    <source>
        <dbReference type="EMBL" id="MDP5225988.1"/>
    </source>
</evidence>
<keyword evidence="3" id="KW-1185">Reference proteome</keyword>
<evidence type="ECO:0000256" key="1">
    <source>
        <dbReference type="SAM" id="Phobius"/>
    </source>
</evidence>
<keyword evidence="1" id="KW-0472">Membrane</keyword>
<keyword evidence="1" id="KW-0812">Transmembrane</keyword>
<dbReference type="InterPro" id="IPR021414">
    <property type="entry name" value="DUF3054"/>
</dbReference>
<organism evidence="2 3">
    <name type="scientific">Arthrobacter horti</name>
    <dbReference type="NCBI Taxonomy" id="3068273"/>
    <lineage>
        <taxon>Bacteria</taxon>
        <taxon>Bacillati</taxon>
        <taxon>Actinomycetota</taxon>
        <taxon>Actinomycetes</taxon>
        <taxon>Micrococcales</taxon>
        <taxon>Micrococcaceae</taxon>
        <taxon>Arthrobacter</taxon>
    </lineage>
</organism>
<sequence length="130" mass="13847">MKTRGKSAKLWLAIVLDAALILLFAGIGRDAHHQGEGVLGILATAWPFLVGAALGWGVVRAWRSPSRIWPAGVGVWLGALIGGMLLRALTGQVVVLAFIIVASLFLALMLLGWRVVCLIISALRSKLKTL</sequence>
<reference evidence="2 3" key="1">
    <citation type="submission" date="2023-08" db="EMBL/GenBank/DDBJ databases">
        <title>Arthrobacter horti sp. nov., isolated from forest soil.</title>
        <authorList>
            <person name="Park M."/>
        </authorList>
    </citation>
    <scope>NUCLEOTIDE SEQUENCE [LARGE SCALE GENOMIC DNA]</scope>
    <source>
        <strain evidence="2 3">YJM1</strain>
    </source>
</reference>
<feature type="transmembrane region" description="Helical" evidence="1">
    <location>
        <begin position="39"/>
        <end position="59"/>
    </location>
</feature>
<dbReference type="Proteomes" id="UP001232725">
    <property type="component" value="Unassembled WGS sequence"/>
</dbReference>
<name>A0ABT9IK82_9MICC</name>
<evidence type="ECO:0000313" key="3">
    <source>
        <dbReference type="Proteomes" id="UP001232725"/>
    </source>
</evidence>
<feature type="transmembrane region" description="Helical" evidence="1">
    <location>
        <begin position="71"/>
        <end position="89"/>
    </location>
</feature>
<keyword evidence="1" id="KW-1133">Transmembrane helix</keyword>
<proteinExistence type="predicted"/>
<dbReference type="RefSeq" id="WP_305995021.1">
    <property type="nucleotide sequence ID" value="NZ_JAVALS010000001.1"/>
</dbReference>
<dbReference type="Pfam" id="PF11255">
    <property type="entry name" value="DUF3054"/>
    <property type="match status" value="1"/>
</dbReference>
<protein>
    <submittedName>
        <fullName evidence="2">DUF3054 domain-containing protein</fullName>
    </submittedName>
</protein>
<dbReference type="EMBL" id="JAVALS010000001">
    <property type="protein sequence ID" value="MDP5225988.1"/>
    <property type="molecule type" value="Genomic_DNA"/>
</dbReference>
<gene>
    <name evidence="2" type="ORF">Q9R02_02350</name>
</gene>
<feature type="transmembrane region" description="Helical" evidence="1">
    <location>
        <begin position="7"/>
        <end position="27"/>
    </location>
</feature>
<feature type="transmembrane region" description="Helical" evidence="1">
    <location>
        <begin position="95"/>
        <end position="123"/>
    </location>
</feature>
<comment type="caution">
    <text evidence="2">The sequence shown here is derived from an EMBL/GenBank/DDBJ whole genome shotgun (WGS) entry which is preliminary data.</text>
</comment>